<dbReference type="Proteomes" id="UP000649617">
    <property type="component" value="Unassembled WGS sequence"/>
</dbReference>
<sequence length="245" mass="27311">MEAQSQLLARLFAAGKLTLEECKQACAAAARHFRREENIIVVTAPVVVVGSLRGQLRDLLAIFQMCGPVPETSYLFLGDYTSSGPDPCDTIALLLLLKARFPSKVTLLRGKGEQRQMTQVYGLHDDCMRQFHSGGAEVWEAFCDCFDHMPLAAVVNEKILCVHSGFSPELEDLQELRDLDRHRDYGHEGPMADMLWSDPEDRTGWNIAPKSVGYSFGEDITADFLQANKLSLLIRSKQLCIDGYA</sequence>
<protein>
    <recommendedName>
        <fullName evidence="1">protein-serine/threonine phosphatase</fullName>
        <ecNumber evidence="1">3.1.3.16</ecNumber>
    </recommendedName>
</protein>
<evidence type="ECO:0000256" key="4">
    <source>
        <dbReference type="ARBA" id="ARBA00023211"/>
    </source>
</evidence>
<evidence type="ECO:0000313" key="7">
    <source>
        <dbReference type="Proteomes" id="UP000649617"/>
    </source>
</evidence>
<keyword evidence="7" id="KW-1185">Reference proteome</keyword>
<feature type="domain" description="Serine/threonine specific protein phosphatases" evidence="5">
    <location>
        <begin position="17"/>
        <end position="245"/>
    </location>
</feature>
<dbReference type="InterPro" id="IPR029052">
    <property type="entry name" value="Metallo-depent_PP-like"/>
</dbReference>
<keyword evidence="3" id="KW-0378">Hydrolase</keyword>
<dbReference type="Gene3D" id="3.60.21.10">
    <property type="match status" value="1"/>
</dbReference>
<dbReference type="SMART" id="SM00156">
    <property type="entry name" value="PP2Ac"/>
    <property type="match status" value="1"/>
</dbReference>
<dbReference type="InterPro" id="IPR006186">
    <property type="entry name" value="Ser/Thr-sp_prot-phosphatase"/>
</dbReference>
<evidence type="ECO:0000313" key="6">
    <source>
        <dbReference type="EMBL" id="CAE7486105.1"/>
    </source>
</evidence>
<dbReference type="PRINTS" id="PR00114">
    <property type="entry name" value="STPHPHTASE"/>
</dbReference>
<dbReference type="InterPro" id="IPR047129">
    <property type="entry name" value="PPA2-like"/>
</dbReference>
<reference evidence="6" key="1">
    <citation type="submission" date="2021-02" db="EMBL/GenBank/DDBJ databases">
        <authorList>
            <person name="Dougan E. K."/>
            <person name="Rhodes N."/>
            <person name="Thang M."/>
            <person name="Chan C."/>
        </authorList>
    </citation>
    <scope>NUCLEOTIDE SEQUENCE</scope>
</reference>
<dbReference type="Pfam" id="PF00149">
    <property type="entry name" value="Metallophos"/>
    <property type="match status" value="1"/>
</dbReference>
<dbReference type="EC" id="3.1.3.16" evidence="1"/>
<evidence type="ECO:0000256" key="1">
    <source>
        <dbReference type="ARBA" id="ARBA00013081"/>
    </source>
</evidence>
<evidence type="ECO:0000256" key="3">
    <source>
        <dbReference type="ARBA" id="ARBA00022801"/>
    </source>
</evidence>
<organism evidence="6 7">
    <name type="scientific">Symbiodinium pilosum</name>
    <name type="common">Dinoflagellate</name>
    <dbReference type="NCBI Taxonomy" id="2952"/>
    <lineage>
        <taxon>Eukaryota</taxon>
        <taxon>Sar</taxon>
        <taxon>Alveolata</taxon>
        <taxon>Dinophyceae</taxon>
        <taxon>Suessiales</taxon>
        <taxon>Symbiodiniaceae</taxon>
        <taxon>Symbiodinium</taxon>
    </lineage>
</organism>
<dbReference type="OrthoDB" id="409688at2759"/>
<dbReference type="GO" id="GO:0004722">
    <property type="term" value="F:protein serine/threonine phosphatase activity"/>
    <property type="evidence" value="ECO:0007669"/>
    <property type="project" value="UniProtKB-EC"/>
</dbReference>
<gene>
    <name evidence="6" type="primary">PPH22</name>
    <name evidence="6" type="ORF">SPIL2461_LOCUS12466</name>
</gene>
<keyword evidence="2" id="KW-0479">Metal-binding</keyword>
<name>A0A812SL55_SYMPI</name>
<dbReference type="PANTHER" id="PTHR45619">
    <property type="entry name" value="SERINE/THREONINE-PROTEIN PHOSPHATASE PP2A-RELATED"/>
    <property type="match status" value="1"/>
</dbReference>
<dbReference type="InterPro" id="IPR004843">
    <property type="entry name" value="Calcineurin-like_PHP"/>
</dbReference>
<proteinExistence type="predicted"/>
<dbReference type="EMBL" id="CAJNIZ010025725">
    <property type="protein sequence ID" value="CAE7486105.1"/>
    <property type="molecule type" value="Genomic_DNA"/>
</dbReference>
<evidence type="ECO:0000256" key="2">
    <source>
        <dbReference type="ARBA" id="ARBA00022723"/>
    </source>
</evidence>
<evidence type="ECO:0000259" key="5">
    <source>
        <dbReference type="SMART" id="SM00156"/>
    </source>
</evidence>
<dbReference type="AlphaFoldDB" id="A0A812SL55"/>
<dbReference type="SUPFAM" id="SSF56300">
    <property type="entry name" value="Metallo-dependent phosphatases"/>
    <property type="match status" value="1"/>
</dbReference>
<dbReference type="GO" id="GO:0046872">
    <property type="term" value="F:metal ion binding"/>
    <property type="evidence" value="ECO:0007669"/>
    <property type="project" value="UniProtKB-KW"/>
</dbReference>
<accession>A0A812SL55</accession>
<comment type="caution">
    <text evidence="6">The sequence shown here is derived from an EMBL/GenBank/DDBJ whole genome shotgun (WGS) entry which is preliminary data.</text>
</comment>
<feature type="non-terminal residue" evidence="6">
    <location>
        <position position="1"/>
    </location>
</feature>
<keyword evidence="4" id="KW-0464">Manganese</keyword>